<dbReference type="SUPFAM" id="SSF53098">
    <property type="entry name" value="Ribonuclease H-like"/>
    <property type="match status" value="1"/>
</dbReference>
<protein>
    <recommendedName>
        <fullName evidence="30">Retrovirus-related Pol polyprotein from transposon TNT 1-94</fullName>
    </recommendedName>
</protein>
<evidence type="ECO:0008006" key="30">
    <source>
        <dbReference type="Google" id="ProtNLM"/>
    </source>
</evidence>
<evidence type="ECO:0000256" key="24">
    <source>
        <dbReference type="PROSITE-ProRule" id="PRU00047"/>
    </source>
</evidence>
<keyword evidence="12" id="KW-0378">Hydrolase</keyword>
<evidence type="ECO:0000256" key="4">
    <source>
        <dbReference type="ARBA" id="ARBA00022664"/>
    </source>
</evidence>
<evidence type="ECO:0000256" key="15">
    <source>
        <dbReference type="ARBA" id="ARBA00022884"/>
    </source>
</evidence>
<dbReference type="GO" id="GO:0003964">
    <property type="term" value="F:RNA-directed DNA polymerase activity"/>
    <property type="evidence" value="ECO:0007669"/>
    <property type="project" value="UniProtKB-KW"/>
</dbReference>
<keyword evidence="13" id="KW-0067">ATP-binding</keyword>
<evidence type="ECO:0000256" key="13">
    <source>
        <dbReference type="ARBA" id="ARBA00022840"/>
    </source>
</evidence>
<keyword evidence="15" id="KW-0694">RNA-binding</keyword>
<keyword evidence="6" id="KW-0548">Nucleotidyltransferase</keyword>
<dbReference type="InterPro" id="IPR039537">
    <property type="entry name" value="Retrotran_Ty1/copia-like"/>
</dbReference>
<dbReference type="GO" id="GO:0008270">
    <property type="term" value="F:zinc ion binding"/>
    <property type="evidence" value="ECO:0007669"/>
    <property type="project" value="UniProtKB-KW"/>
</dbReference>
<dbReference type="InterPro" id="IPR012337">
    <property type="entry name" value="RNaseH-like_sf"/>
</dbReference>
<evidence type="ECO:0000256" key="9">
    <source>
        <dbReference type="ARBA" id="ARBA00022741"/>
    </source>
</evidence>
<evidence type="ECO:0000259" key="26">
    <source>
        <dbReference type="PROSITE" id="PS50158"/>
    </source>
</evidence>
<dbReference type="InterPro" id="IPR036397">
    <property type="entry name" value="RNaseH_sf"/>
</dbReference>
<evidence type="ECO:0000256" key="2">
    <source>
        <dbReference type="ARBA" id="ARBA00022578"/>
    </source>
</evidence>
<evidence type="ECO:0000313" key="28">
    <source>
        <dbReference type="EMBL" id="GBE88222.1"/>
    </source>
</evidence>
<keyword evidence="8" id="KW-0479">Metal-binding</keyword>
<evidence type="ECO:0000256" key="16">
    <source>
        <dbReference type="ARBA" id="ARBA00022908"/>
    </source>
</evidence>
<dbReference type="GO" id="GO:0003723">
    <property type="term" value="F:RNA binding"/>
    <property type="evidence" value="ECO:0007669"/>
    <property type="project" value="UniProtKB-KW"/>
</dbReference>
<dbReference type="EMBL" id="BFAD01000013">
    <property type="protein sequence ID" value="GBE88222.1"/>
    <property type="molecule type" value="Genomic_DNA"/>
</dbReference>
<feature type="region of interest" description="Disordered" evidence="25">
    <location>
        <begin position="796"/>
        <end position="857"/>
    </location>
</feature>
<evidence type="ECO:0000313" key="29">
    <source>
        <dbReference type="Proteomes" id="UP000287166"/>
    </source>
</evidence>
<keyword evidence="2" id="KW-0815">Transposition</keyword>
<dbReference type="GO" id="GO:0015074">
    <property type="term" value="P:DNA integration"/>
    <property type="evidence" value="ECO:0007669"/>
    <property type="project" value="UniProtKB-KW"/>
</dbReference>
<keyword evidence="16" id="KW-0229">DNA integration</keyword>
<keyword evidence="7" id="KW-0540">Nuclease</keyword>
<dbReference type="GO" id="GO:0004519">
    <property type="term" value="F:endonuclease activity"/>
    <property type="evidence" value="ECO:0007669"/>
    <property type="project" value="UniProtKB-KW"/>
</dbReference>
<dbReference type="STRING" id="139825.A0A401H1F1"/>
<accession>A0A401H1F1</accession>
<dbReference type="InterPro" id="IPR057670">
    <property type="entry name" value="SH3_retrovirus"/>
</dbReference>
<keyword evidence="3" id="KW-1188">Viral release from host cell</keyword>
<dbReference type="GO" id="GO:0006397">
    <property type="term" value="P:mRNA processing"/>
    <property type="evidence" value="ECO:0007669"/>
    <property type="project" value="UniProtKB-KW"/>
</dbReference>
<dbReference type="Gene3D" id="3.30.420.10">
    <property type="entry name" value="Ribonuclease H-like superfamily/Ribonuclease H"/>
    <property type="match status" value="1"/>
</dbReference>
<keyword evidence="14" id="KW-0460">Magnesium</keyword>
<evidence type="ECO:0000256" key="1">
    <source>
        <dbReference type="ARBA" id="ARBA00002180"/>
    </source>
</evidence>
<dbReference type="GO" id="GO:0006310">
    <property type="term" value="P:DNA recombination"/>
    <property type="evidence" value="ECO:0007669"/>
    <property type="project" value="UniProtKB-KW"/>
</dbReference>
<evidence type="ECO:0000256" key="8">
    <source>
        <dbReference type="ARBA" id="ARBA00022723"/>
    </source>
</evidence>
<keyword evidence="9" id="KW-0547">Nucleotide-binding</keyword>
<keyword evidence="21" id="KW-0511">Multifunctional enzyme</keyword>
<keyword evidence="18" id="KW-0808">Transferase</keyword>
<dbReference type="GeneID" id="38785139"/>
<dbReference type="GO" id="GO:0003887">
    <property type="term" value="F:DNA-directed DNA polymerase activity"/>
    <property type="evidence" value="ECO:0007669"/>
    <property type="project" value="UniProtKB-KW"/>
</dbReference>
<dbReference type="GO" id="GO:0006508">
    <property type="term" value="P:proteolysis"/>
    <property type="evidence" value="ECO:0007669"/>
    <property type="project" value="UniProtKB-KW"/>
</dbReference>
<dbReference type="OrthoDB" id="2794615at2759"/>
<reference evidence="28 29" key="1">
    <citation type="journal article" date="2018" name="Sci. Rep.">
        <title>Genome sequence of the cauliflower mushroom Sparassis crispa (Hanabiratake) and its association with beneficial usage.</title>
        <authorList>
            <person name="Kiyama R."/>
            <person name="Furutani Y."/>
            <person name="Kawaguchi K."/>
            <person name="Nakanishi T."/>
        </authorList>
    </citation>
    <scope>NUCLEOTIDE SEQUENCE [LARGE SCALE GENOMIC DNA]</scope>
</reference>
<evidence type="ECO:0000256" key="5">
    <source>
        <dbReference type="ARBA" id="ARBA00022670"/>
    </source>
</evidence>
<organism evidence="28 29">
    <name type="scientific">Sparassis crispa</name>
    <dbReference type="NCBI Taxonomy" id="139825"/>
    <lineage>
        <taxon>Eukaryota</taxon>
        <taxon>Fungi</taxon>
        <taxon>Dikarya</taxon>
        <taxon>Basidiomycota</taxon>
        <taxon>Agaricomycotina</taxon>
        <taxon>Agaricomycetes</taxon>
        <taxon>Polyporales</taxon>
        <taxon>Sparassidaceae</taxon>
        <taxon>Sparassis</taxon>
    </lineage>
</organism>
<dbReference type="SUPFAM" id="SSF56672">
    <property type="entry name" value="DNA/RNA polymerases"/>
    <property type="match status" value="1"/>
</dbReference>
<proteinExistence type="predicted"/>
<keyword evidence="10" id="KW-0064">Aspartyl protease</keyword>
<keyword evidence="24" id="KW-0863">Zinc-finger</keyword>
<feature type="domain" description="CCHC-type" evidence="26">
    <location>
        <begin position="252"/>
        <end position="265"/>
    </location>
</feature>
<keyword evidence="29" id="KW-1185">Reference proteome</keyword>
<evidence type="ECO:0000256" key="7">
    <source>
        <dbReference type="ARBA" id="ARBA00022722"/>
    </source>
</evidence>
<gene>
    <name evidence="28" type="ORF">SCP_1300360</name>
</gene>
<dbReference type="Pfam" id="PF07727">
    <property type="entry name" value="RVT_2"/>
    <property type="match status" value="1"/>
</dbReference>
<evidence type="ECO:0000256" key="6">
    <source>
        <dbReference type="ARBA" id="ARBA00022695"/>
    </source>
</evidence>
<dbReference type="InterPro" id="IPR036875">
    <property type="entry name" value="Znf_CCHC_sf"/>
</dbReference>
<evidence type="ECO:0000256" key="22">
    <source>
        <dbReference type="ARBA" id="ARBA00048173"/>
    </source>
</evidence>
<feature type="compositionally biased region" description="Basic and acidic residues" evidence="25">
    <location>
        <begin position="824"/>
        <end position="844"/>
    </location>
</feature>
<feature type="compositionally biased region" description="Basic and acidic residues" evidence="25">
    <location>
        <begin position="290"/>
        <end position="303"/>
    </location>
</feature>
<dbReference type="InterPro" id="IPR054722">
    <property type="entry name" value="PolX-like_BBD"/>
</dbReference>
<comment type="function">
    <text evidence="1">The aspartyl protease (PR) mediates the proteolytic cleavages of the Gag and Gag-Pol polyproteins after assembly of the VLP.</text>
</comment>
<dbReference type="GO" id="GO:0004190">
    <property type="term" value="F:aspartic-type endopeptidase activity"/>
    <property type="evidence" value="ECO:0007669"/>
    <property type="project" value="UniProtKB-KW"/>
</dbReference>
<evidence type="ECO:0000256" key="21">
    <source>
        <dbReference type="ARBA" id="ARBA00023268"/>
    </source>
</evidence>
<dbReference type="InterPro" id="IPR001584">
    <property type="entry name" value="Integrase_cat-core"/>
</dbReference>
<keyword evidence="17" id="KW-0695">RNA-directed DNA polymerase</keyword>
<dbReference type="InterPro" id="IPR001878">
    <property type="entry name" value="Znf_CCHC"/>
</dbReference>
<evidence type="ECO:0000256" key="12">
    <source>
        <dbReference type="ARBA" id="ARBA00022801"/>
    </source>
</evidence>
<feature type="region of interest" description="Disordered" evidence="25">
    <location>
        <begin position="206"/>
        <end position="245"/>
    </location>
</feature>
<dbReference type="SMART" id="SM00343">
    <property type="entry name" value="ZnF_C2HC"/>
    <property type="match status" value="1"/>
</dbReference>
<dbReference type="InterPro" id="IPR043502">
    <property type="entry name" value="DNA/RNA_pol_sf"/>
</dbReference>
<dbReference type="CDD" id="cd09272">
    <property type="entry name" value="RNase_HI_RT_Ty1"/>
    <property type="match status" value="1"/>
</dbReference>
<keyword evidence="18" id="KW-0239">DNA-directed DNA polymerase</keyword>
<evidence type="ECO:0000256" key="20">
    <source>
        <dbReference type="ARBA" id="ARBA00023172"/>
    </source>
</evidence>
<evidence type="ECO:0000256" key="10">
    <source>
        <dbReference type="ARBA" id="ARBA00022750"/>
    </source>
</evidence>
<comment type="catalytic activity">
    <reaction evidence="23">
        <text>DNA(n) + a 2'-deoxyribonucleoside 5'-triphosphate = DNA(n+1) + diphosphate</text>
        <dbReference type="Rhea" id="RHEA:22508"/>
        <dbReference type="Rhea" id="RHEA-COMP:17339"/>
        <dbReference type="Rhea" id="RHEA-COMP:17340"/>
        <dbReference type="ChEBI" id="CHEBI:33019"/>
        <dbReference type="ChEBI" id="CHEBI:61560"/>
        <dbReference type="ChEBI" id="CHEBI:173112"/>
        <dbReference type="EC" id="2.7.7.7"/>
    </reaction>
</comment>
<keyword evidence="20" id="KW-0233">DNA recombination</keyword>
<comment type="caution">
    <text evidence="28">The sequence shown here is derived from an EMBL/GenBank/DDBJ whole genome shotgun (WGS) entry which is preliminary data.</text>
</comment>
<keyword evidence="24" id="KW-0862">Zinc</keyword>
<keyword evidence="19" id="KW-0917">Virion maturation</keyword>
<dbReference type="PANTHER" id="PTHR42648:SF11">
    <property type="entry name" value="TRANSPOSON TY4-P GAG-POL POLYPROTEIN"/>
    <property type="match status" value="1"/>
</dbReference>
<evidence type="ECO:0000256" key="23">
    <source>
        <dbReference type="ARBA" id="ARBA00049244"/>
    </source>
</evidence>
<dbReference type="PANTHER" id="PTHR42648">
    <property type="entry name" value="TRANSPOSASE, PUTATIVE-RELATED"/>
    <property type="match status" value="1"/>
</dbReference>
<feature type="domain" description="Integrase catalytic" evidence="27">
    <location>
        <begin position="559"/>
        <end position="730"/>
    </location>
</feature>
<dbReference type="PROSITE" id="PS50994">
    <property type="entry name" value="INTEGRASE"/>
    <property type="match status" value="1"/>
</dbReference>
<name>A0A401H1F1_9APHY</name>
<keyword evidence="11" id="KW-0255">Endonuclease</keyword>
<keyword evidence="4" id="KW-0507">mRNA processing</keyword>
<keyword evidence="5" id="KW-0645">Protease</keyword>
<feature type="compositionally biased region" description="Low complexity" evidence="25">
    <location>
        <begin position="306"/>
        <end position="315"/>
    </location>
</feature>
<evidence type="ECO:0000256" key="11">
    <source>
        <dbReference type="ARBA" id="ARBA00022759"/>
    </source>
</evidence>
<dbReference type="GO" id="GO:0005634">
    <property type="term" value="C:nucleus"/>
    <property type="evidence" value="ECO:0007669"/>
    <property type="project" value="UniProtKB-ARBA"/>
</dbReference>
<evidence type="ECO:0000256" key="25">
    <source>
        <dbReference type="SAM" id="MobiDB-lite"/>
    </source>
</evidence>
<dbReference type="Pfam" id="PF25597">
    <property type="entry name" value="SH3_retrovirus"/>
    <property type="match status" value="1"/>
</dbReference>
<dbReference type="GO" id="GO:0005524">
    <property type="term" value="F:ATP binding"/>
    <property type="evidence" value="ECO:0007669"/>
    <property type="project" value="UniProtKB-KW"/>
</dbReference>
<evidence type="ECO:0000259" key="27">
    <source>
        <dbReference type="PROSITE" id="PS50994"/>
    </source>
</evidence>
<dbReference type="InParanoid" id="A0A401H1F1"/>
<dbReference type="Pfam" id="PF22936">
    <property type="entry name" value="Pol_BBD"/>
    <property type="match status" value="1"/>
</dbReference>
<sequence length="1404" mass="156168">MSTTVAKEFSEVPKLASDGSNYRIWLGRVERAAGACEAEDLLQHAADTSSAANLKLNKQMLNAITAKFPDSLFKKYLTITEVYLVMSGLKTEFGMSTAASEAWTEAKLFSLRCTDERKVRHHLDQLSELKDKLSEMNVRIEDRTYINAITTSIPRSFAPVVTAIATATDIYNSTLATGATLRVVTSVEIIKALRAEADSRAVLKSTDKSTTAGAAVVNGRGGMRGRGRSGYRGRGGNSSKSGTHRSEEDLTCFKCGGKGHRAPECASKKQFYQRPKKSEAASTSSGMSEGKVKADAKPKDSVTKESSASVATVTPASSAHIEEAWSACATFTPLCEEEIVIDCSDLAAQEEIRISDAQHAFVGFVESGRHVDIFDSGASRHMTPHLDRLSNFRATAPHPIRAANSEVFYSHGEGDMLMHLPFENGGKHIRLKQVLHAPAMHATLISIGLIEAAGFKWLSKDGELTLFNRHDDVIAYIPREENLYRIFYDTSQTSVTTAHVTLSLFEIHKRLGHVNYGYIKAMLHQNCLTGIALDPHNSEKVECKTCLVAKARRAPISSARQSPLAEKFGEHVHMDIWGPATIFTIDRCKYVLMIVDDATRWLEMPLMRVKSEAFGKYVVFEARLQTQDGVHVKVVQSDRGGEFLSADMDAHLERAGTIRKLTVHDTPEHNGVAERTHLTVFNSVRAALAGSGLPKWLWGEALAYVVYVYNRTARHALQGRSPFEARYGHAPDVSNLHEWGSIVFVTVATDSKFDAQGREARWVGLDWTSNGHRIYWPKERKISVERNIVFSSESPRIEGEQDFDIGPTSRIPDDAPPPVKCPRHTPEPERSPSLEPGEIHEPQDPHIIQGKRKRTPSAKLRDIASGRAEGALTEITIDQSEECEVLAYSVGSAASDALGFDPRSIAEAKHRPDWPKWQEAMHDEIRRLESRKAWVYADPPPRSSGHNIVGSKWVFRTKRDARGEVTGYRARLVAQGYTQVEGVDYFSDDTYAAVSKLASIRVILSVAARNSWHTHQVDVKSAYLYGKLQEDEKIYMRPPPDIELEGLTPGKILLLLVVLYGLHQSGRRWYVRLRKILEGFKLMQLEHDHAVFYQHHPDGEISIIFLHVDDMTLVCSLLTNLLRLKEMIKSELEITDNGELHWLLGIEVRRNLEKHTIALSQRAYIESIVARYGFSDAKSLSQPMDPHVKLSIDQCPVSTAEYAAMRDKPYLEALGALQYVSVATRPDITFAYLKGTADVWLVLGGSEDNDIVGYSDADGMSTEGRCAISGYVFMLNGGAVSWSSKRQGLVTLSTTEAEYVALTHASKEAIWLRSFIKELFGEPEQSLPLRSDNQSAIALAKDDRFHARTKHIDIRFHFIRYAIAEGKISLSYCPMEDMTADILTKALPSMKCKHFASSMGLAKV</sequence>
<dbReference type="PROSITE" id="PS50158">
    <property type="entry name" value="ZF_CCHC"/>
    <property type="match status" value="1"/>
</dbReference>
<dbReference type="InterPro" id="IPR013103">
    <property type="entry name" value="RVT_2"/>
</dbReference>
<evidence type="ECO:0000256" key="18">
    <source>
        <dbReference type="ARBA" id="ARBA00022932"/>
    </source>
</evidence>
<evidence type="ECO:0000256" key="3">
    <source>
        <dbReference type="ARBA" id="ARBA00022612"/>
    </source>
</evidence>
<feature type="region of interest" description="Disordered" evidence="25">
    <location>
        <begin position="259"/>
        <end position="315"/>
    </location>
</feature>
<dbReference type="RefSeq" id="XP_027619135.1">
    <property type="nucleotide sequence ID" value="XM_027763334.1"/>
</dbReference>
<evidence type="ECO:0000256" key="14">
    <source>
        <dbReference type="ARBA" id="ARBA00022842"/>
    </source>
</evidence>
<evidence type="ECO:0000256" key="19">
    <source>
        <dbReference type="ARBA" id="ARBA00023113"/>
    </source>
</evidence>
<dbReference type="Pfam" id="PF14223">
    <property type="entry name" value="Retrotran_gag_2"/>
    <property type="match status" value="1"/>
</dbReference>
<dbReference type="Pfam" id="PF00098">
    <property type="entry name" value="zf-CCHC"/>
    <property type="match status" value="1"/>
</dbReference>
<dbReference type="SUPFAM" id="SSF57756">
    <property type="entry name" value="Retrovirus zinc finger-like domains"/>
    <property type="match status" value="1"/>
</dbReference>
<dbReference type="GO" id="GO:0032196">
    <property type="term" value="P:transposition"/>
    <property type="evidence" value="ECO:0007669"/>
    <property type="project" value="UniProtKB-KW"/>
</dbReference>
<evidence type="ECO:0000256" key="17">
    <source>
        <dbReference type="ARBA" id="ARBA00022918"/>
    </source>
</evidence>
<dbReference type="Proteomes" id="UP000287166">
    <property type="component" value="Unassembled WGS sequence"/>
</dbReference>
<comment type="catalytic activity">
    <reaction evidence="22">
        <text>DNA(n) + a 2'-deoxyribonucleoside 5'-triphosphate = DNA(n+1) + diphosphate</text>
        <dbReference type="Rhea" id="RHEA:22508"/>
        <dbReference type="Rhea" id="RHEA-COMP:17339"/>
        <dbReference type="Rhea" id="RHEA-COMP:17340"/>
        <dbReference type="ChEBI" id="CHEBI:33019"/>
        <dbReference type="ChEBI" id="CHEBI:61560"/>
        <dbReference type="ChEBI" id="CHEBI:173112"/>
        <dbReference type="EC" id="2.7.7.49"/>
    </reaction>
</comment>